<dbReference type="AlphaFoldDB" id="A0A5P8VT86"/>
<keyword evidence="2" id="KW-1185">Reference proteome</keyword>
<organism evidence="1 2">
    <name type="scientific">Nostoc sphaeroides CCNUC1</name>
    <dbReference type="NCBI Taxonomy" id="2653204"/>
    <lineage>
        <taxon>Bacteria</taxon>
        <taxon>Bacillati</taxon>
        <taxon>Cyanobacteriota</taxon>
        <taxon>Cyanophyceae</taxon>
        <taxon>Nostocales</taxon>
        <taxon>Nostocaceae</taxon>
        <taxon>Nostoc</taxon>
    </lineage>
</organism>
<gene>
    <name evidence="1" type="ORF">GXM_01131</name>
</gene>
<dbReference type="EMBL" id="CP045226">
    <property type="protein sequence ID" value="QFS43658.1"/>
    <property type="molecule type" value="Genomic_DNA"/>
</dbReference>
<sequence>MHIWDAPGSAGKLKEAIALSLSYKYYYLGKHCNRVHSKDFSPKKRTEVLTKNINTNILLSKQITHTSS</sequence>
<evidence type="ECO:0000313" key="2">
    <source>
        <dbReference type="Proteomes" id="UP000326678"/>
    </source>
</evidence>
<dbReference type="KEGG" id="nsh:GXM_01131"/>
<accession>A0A5P8VT86</accession>
<protein>
    <submittedName>
        <fullName evidence="1">Uncharacterized protein</fullName>
    </submittedName>
</protein>
<proteinExistence type="predicted"/>
<reference evidence="1 2" key="1">
    <citation type="submission" date="2019-10" db="EMBL/GenBank/DDBJ databases">
        <title>Genomic and transcriptomic insights into the perfect genentic adaptation of a filamentous nitrogen-fixing cyanobacterium to rice fields.</title>
        <authorList>
            <person name="Chen Z."/>
        </authorList>
    </citation>
    <scope>NUCLEOTIDE SEQUENCE [LARGE SCALE GENOMIC DNA]</scope>
    <source>
        <strain evidence="1">CCNUC1</strain>
    </source>
</reference>
<name>A0A5P8VT86_9NOSO</name>
<dbReference type="Proteomes" id="UP000326678">
    <property type="component" value="Chromosome Gxm1"/>
</dbReference>
<evidence type="ECO:0000313" key="1">
    <source>
        <dbReference type="EMBL" id="QFS43658.1"/>
    </source>
</evidence>